<dbReference type="GO" id="GO:0010124">
    <property type="term" value="P:phenylacetate catabolic process"/>
    <property type="evidence" value="ECO:0007669"/>
    <property type="project" value="UniProtKB-UniRule"/>
</dbReference>
<gene>
    <name evidence="12" type="ORF">HMPREF1535_04318</name>
</gene>
<sequence>MIWNETIECMDREEMRKLQSIRLKRVVEHVYHNTPFYRKKMQEMGITPDDIQSIEDITKLPFTVKQDLRDNYPFGLMAVPMSEIVRLHASSGTTGKPIVVGYTRKDLSIWSEVVARCLTAYGITKNDSVQVSYGYGLFTGGLGAHGGVENIGGTVIPMSSGNTQKQIQLMHDFGAKGLACTPSYALYLAETIHNSGIPLEEFQLRVGAFGAEPWTENMRKELEQKLNIKAYDIYGLTEICGPGVGGECECQNGTHLWEDHFFPEIVDPVTLQPVPEGEQGELVFTTLTKEGMPMIRYRTRDLTHLIYEKCECGRTAVRMGRILGRSDDMMIIRGVNVFPSQVESVLLEMPEFEPHYLIVVDRVNNTDTFQIQVEVRPDYYSDEMNKMIALKKKIAARMQSVIGIQPDIKIVEPRSLERSMGKAKHVIDNRKLV</sequence>
<evidence type="ECO:0000256" key="2">
    <source>
        <dbReference type="ARBA" id="ARBA00022598"/>
    </source>
</evidence>
<dbReference type="GO" id="GO:0000166">
    <property type="term" value="F:nucleotide binding"/>
    <property type="evidence" value="ECO:0007669"/>
    <property type="project" value="UniProtKB-KW"/>
</dbReference>
<feature type="domain" description="AMP-dependent synthetase/ligase" evidence="10">
    <location>
        <begin position="84"/>
        <end position="284"/>
    </location>
</feature>
<keyword evidence="2 9" id="KW-0436">Ligase</keyword>
<dbReference type="HOGENOM" id="CLU_035301_1_1_10"/>
<dbReference type="FunFam" id="3.40.50.12780:FF:000016">
    <property type="entry name" value="Phenylacetate-coenzyme A ligase"/>
    <property type="match status" value="1"/>
</dbReference>
<dbReference type="AlphaFoldDB" id="A0A0F5ISI5"/>
<evidence type="ECO:0000313" key="12">
    <source>
        <dbReference type="EMBL" id="KKB48092.1"/>
    </source>
</evidence>
<dbReference type="Proteomes" id="UP000033047">
    <property type="component" value="Unassembled WGS sequence"/>
</dbReference>
<dbReference type="InterPro" id="IPR051414">
    <property type="entry name" value="Adenylate-forming_Reductase"/>
</dbReference>
<dbReference type="InterPro" id="IPR045851">
    <property type="entry name" value="AMP-bd_C_sf"/>
</dbReference>
<dbReference type="InterPro" id="IPR042099">
    <property type="entry name" value="ANL_N_sf"/>
</dbReference>
<dbReference type="Gene3D" id="3.30.300.30">
    <property type="match status" value="1"/>
</dbReference>
<evidence type="ECO:0000313" key="13">
    <source>
        <dbReference type="Proteomes" id="UP000033047"/>
    </source>
</evidence>
<dbReference type="PANTHER" id="PTHR43439">
    <property type="entry name" value="PHENYLACETATE-COENZYME A LIGASE"/>
    <property type="match status" value="1"/>
</dbReference>
<dbReference type="Gene3D" id="3.40.50.12780">
    <property type="entry name" value="N-terminal domain of ligase-like"/>
    <property type="match status" value="1"/>
</dbReference>
<evidence type="ECO:0000256" key="6">
    <source>
        <dbReference type="ARBA" id="ARBA00066629"/>
    </source>
</evidence>
<dbReference type="EC" id="6.2.1.30" evidence="6 9"/>
<evidence type="ECO:0000256" key="9">
    <source>
        <dbReference type="PIRNR" id="PIRNR006444"/>
    </source>
</evidence>
<dbReference type="InterPro" id="IPR000873">
    <property type="entry name" value="AMP-dep_synth/lig_dom"/>
</dbReference>
<dbReference type="RefSeq" id="WP_010802745.1">
    <property type="nucleotide sequence ID" value="NZ_KQ033913.1"/>
</dbReference>
<proteinExistence type="inferred from homology"/>
<dbReference type="STRING" id="927665.HMPREF1535_04318"/>
<comment type="function">
    <text evidence="9">Catalyzes the activation of phenylacetic acid (PA) to phenylacetyl-CoA (PA-CoA).</text>
</comment>
<evidence type="ECO:0000256" key="8">
    <source>
        <dbReference type="ARBA" id="ARBA00075111"/>
    </source>
</evidence>
<comment type="subunit">
    <text evidence="1">Monomer.</text>
</comment>
<protein>
    <recommendedName>
        <fullName evidence="7 9">Phenylacetate-coenzyme A ligase</fullName>
        <ecNumber evidence="6 9">6.2.1.30</ecNumber>
    </recommendedName>
    <alternativeName>
        <fullName evidence="8 9">Phenylacetyl-CoA ligase</fullName>
    </alternativeName>
</protein>
<evidence type="ECO:0000256" key="3">
    <source>
        <dbReference type="ARBA" id="ARBA00022741"/>
    </source>
</evidence>
<keyword evidence="3 9" id="KW-0547">Nucleotide-binding</keyword>
<dbReference type="CDD" id="cd05913">
    <property type="entry name" value="PaaK"/>
    <property type="match status" value="1"/>
</dbReference>
<dbReference type="InterPro" id="IPR028154">
    <property type="entry name" value="AMP-dep_Lig_C"/>
</dbReference>
<dbReference type="PANTHER" id="PTHR43439:SF1">
    <property type="entry name" value="PHENYLACETATE-COENZYME A LIGASE"/>
    <property type="match status" value="1"/>
</dbReference>
<feature type="domain" description="AMP-dependent ligase C-terminal" evidence="11">
    <location>
        <begin position="334"/>
        <end position="430"/>
    </location>
</feature>
<evidence type="ECO:0000256" key="7">
    <source>
        <dbReference type="ARBA" id="ARBA00068695"/>
    </source>
</evidence>
<comment type="caution">
    <text evidence="12">The sequence shown here is derived from an EMBL/GenBank/DDBJ whole genome shotgun (WGS) entry which is preliminary data.</text>
</comment>
<name>A0A0F5ISI5_9BACT</name>
<evidence type="ECO:0000256" key="5">
    <source>
        <dbReference type="ARBA" id="ARBA00061566"/>
    </source>
</evidence>
<dbReference type="SUPFAM" id="SSF56801">
    <property type="entry name" value="Acetyl-CoA synthetase-like"/>
    <property type="match status" value="1"/>
</dbReference>
<comment type="pathway">
    <text evidence="4 9">Aromatic compound metabolism; phenylacetate degradation.</text>
</comment>
<dbReference type="PATRIC" id="fig|927665.4.peg.4434"/>
<evidence type="ECO:0000259" key="11">
    <source>
        <dbReference type="Pfam" id="PF14535"/>
    </source>
</evidence>
<evidence type="ECO:0000256" key="4">
    <source>
        <dbReference type="ARBA" id="ARBA00060591"/>
    </source>
</evidence>
<dbReference type="UniPathway" id="UPA00930"/>
<accession>A0A0F5ISI5</accession>
<comment type="catalytic activity">
    <reaction evidence="9">
        <text>2-phenylacetate + ATP + CoA = phenylacetyl-CoA + AMP + diphosphate</text>
        <dbReference type="Rhea" id="RHEA:20956"/>
        <dbReference type="ChEBI" id="CHEBI:18401"/>
        <dbReference type="ChEBI" id="CHEBI:30616"/>
        <dbReference type="ChEBI" id="CHEBI:33019"/>
        <dbReference type="ChEBI" id="CHEBI:57287"/>
        <dbReference type="ChEBI" id="CHEBI:57390"/>
        <dbReference type="ChEBI" id="CHEBI:456215"/>
        <dbReference type="EC" id="6.2.1.30"/>
    </reaction>
</comment>
<dbReference type="PIRSF" id="PIRSF006444">
    <property type="entry name" value="PaaK"/>
    <property type="match status" value="1"/>
</dbReference>
<organism evidence="12 13">
    <name type="scientific">Parabacteroides goldsteinii DSM 19448 = WAL 12034</name>
    <dbReference type="NCBI Taxonomy" id="927665"/>
    <lineage>
        <taxon>Bacteria</taxon>
        <taxon>Pseudomonadati</taxon>
        <taxon>Bacteroidota</taxon>
        <taxon>Bacteroidia</taxon>
        <taxon>Bacteroidales</taxon>
        <taxon>Tannerellaceae</taxon>
        <taxon>Parabacteroides</taxon>
    </lineage>
</organism>
<comment type="similarity">
    <text evidence="5 9">Belongs to the phenylacetyl-CoA ligase family.</text>
</comment>
<evidence type="ECO:0000256" key="1">
    <source>
        <dbReference type="ARBA" id="ARBA00011245"/>
    </source>
</evidence>
<dbReference type="GO" id="GO:0047475">
    <property type="term" value="F:phenylacetate-CoA ligase activity"/>
    <property type="evidence" value="ECO:0007669"/>
    <property type="project" value="UniProtKB-EC"/>
</dbReference>
<dbReference type="InterPro" id="IPR011880">
    <property type="entry name" value="PA_CoA_ligase"/>
</dbReference>
<dbReference type="Pfam" id="PF14535">
    <property type="entry name" value="AMP-binding_C_2"/>
    <property type="match status" value="1"/>
</dbReference>
<evidence type="ECO:0000259" key="10">
    <source>
        <dbReference type="Pfam" id="PF00501"/>
    </source>
</evidence>
<dbReference type="Pfam" id="PF00501">
    <property type="entry name" value="AMP-binding"/>
    <property type="match status" value="1"/>
</dbReference>
<dbReference type="EMBL" id="AQHV01000023">
    <property type="protein sequence ID" value="KKB48092.1"/>
    <property type="molecule type" value="Genomic_DNA"/>
</dbReference>
<reference evidence="12 13" key="1">
    <citation type="submission" date="2013-04" db="EMBL/GenBank/DDBJ databases">
        <title>The Genome Sequence of Parabacteroides goldsteinii DSM 19448.</title>
        <authorList>
            <consortium name="The Broad Institute Genomics Platform"/>
            <person name="Earl A."/>
            <person name="Ward D."/>
            <person name="Feldgarden M."/>
            <person name="Gevers D."/>
            <person name="Martens E."/>
            <person name="Sakamoto M."/>
            <person name="Benno Y."/>
            <person name="Song Y."/>
            <person name="Liu C."/>
            <person name="Lee J."/>
            <person name="Bolanos M."/>
            <person name="Vaisanen M.L."/>
            <person name="Finegold S.M."/>
            <person name="Walker B."/>
            <person name="Young S."/>
            <person name="Zeng Q."/>
            <person name="Gargeya S."/>
            <person name="Fitzgerald M."/>
            <person name="Haas B."/>
            <person name="Abouelleil A."/>
            <person name="Allen A.W."/>
            <person name="Alvarado L."/>
            <person name="Arachchi H.M."/>
            <person name="Berlin A.M."/>
            <person name="Chapman S.B."/>
            <person name="Gainer-Dewar J."/>
            <person name="Goldberg J."/>
            <person name="Griggs A."/>
            <person name="Gujja S."/>
            <person name="Hansen M."/>
            <person name="Howarth C."/>
            <person name="Imamovic A."/>
            <person name="Ireland A."/>
            <person name="Larimer J."/>
            <person name="McCowan C."/>
            <person name="Murphy C."/>
            <person name="Pearson M."/>
            <person name="Poon T.W."/>
            <person name="Priest M."/>
            <person name="Roberts A."/>
            <person name="Saif S."/>
            <person name="Shea T."/>
            <person name="Sisk P."/>
            <person name="Sykes S."/>
            <person name="Wortman J."/>
            <person name="Nusbaum C."/>
            <person name="Birren B."/>
        </authorList>
    </citation>
    <scope>NUCLEOTIDE SEQUENCE [LARGE SCALE GENOMIC DNA]</scope>
    <source>
        <strain evidence="12 13">DSM 19448</strain>
    </source>
</reference>